<evidence type="ECO:0000313" key="2">
    <source>
        <dbReference type="Proteomes" id="UP000828390"/>
    </source>
</evidence>
<dbReference type="AlphaFoldDB" id="A0A9D4FJQ8"/>
<dbReference type="EMBL" id="JAIWYP010000007">
    <property type="protein sequence ID" value="KAH3799602.1"/>
    <property type="molecule type" value="Genomic_DNA"/>
</dbReference>
<name>A0A9D4FJQ8_DREPO</name>
<accession>A0A9D4FJQ8</accession>
<sequence length="84" mass="9106">MRGKDSGKVVDEGVLEWSVDIREGVLEWSVDIRADEAINDDDKVLGLVEVDLASCQPVIQCEAPGCDQCTTTRHSSSRTGLLST</sequence>
<dbReference type="Proteomes" id="UP000828390">
    <property type="component" value="Unassembled WGS sequence"/>
</dbReference>
<evidence type="ECO:0000313" key="1">
    <source>
        <dbReference type="EMBL" id="KAH3799602.1"/>
    </source>
</evidence>
<organism evidence="1 2">
    <name type="scientific">Dreissena polymorpha</name>
    <name type="common">Zebra mussel</name>
    <name type="synonym">Mytilus polymorpha</name>
    <dbReference type="NCBI Taxonomy" id="45954"/>
    <lineage>
        <taxon>Eukaryota</taxon>
        <taxon>Metazoa</taxon>
        <taxon>Spiralia</taxon>
        <taxon>Lophotrochozoa</taxon>
        <taxon>Mollusca</taxon>
        <taxon>Bivalvia</taxon>
        <taxon>Autobranchia</taxon>
        <taxon>Heteroconchia</taxon>
        <taxon>Euheterodonta</taxon>
        <taxon>Imparidentia</taxon>
        <taxon>Neoheterodontei</taxon>
        <taxon>Myida</taxon>
        <taxon>Dreissenoidea</taxon>
        <taxon>Dreissenidae</taxon>
        <taxon>Dreissena</taxon>
    </lineage>
</organism>
<proteinExistence type="predicted"/>
<gene>
    <name evidence="1" type="ORF">DPMN_153213</name>
</gene>
<reference evidence="1" key="2">
    <citation type="submission" date="2020-11" db="EMBL/GenBank/DDBJ databases">
        <authorList>
            <person name="McCartney M.A."/>
            <person name="Auch B."/>
            <person name="Kono T."/>
            <person name="Mallez S."/>
            <person name="Becker A."/>
            <person name="Gohl D.M."/>
            <person name="Silverstein K.A.T."/>
            <person name="Koren S."/>
            <person name="Bechman K.B."/>
            <person name="Herman A."/>
            <person name="Abrahante J.E."/>
            <person name="Garbe J."/>
        </authorList>
    </citation>
    <scope>NUCLEOTIDE SEQUENCE</scope>
    <source>
        <strain evidence="1">Duluth1</strain>
        <tissue evidence="1">Whole animal</tissue>
    </source>
</reference>
<keyword evidence="2" id="KW-1185">Reference proteome</keyword>
<comment type="caution">
    <text evidence="1">The sequence shown here is derived from an EMBL/GenBank/DDBJ whole genome shotgun (WGS) entry which is preliminary data.</text>
</comment>
<reference evidence="1" key="1">
    <citation type="journal article" date="2019" name="bioRxiv">
        <title>The Genome of the Zebra Mussel, Dreissena polymorpha: A Resource for Invasive Species Research.</title>
        <authorList>
            <person name="McCartney M.A."/>
            <person name="Auch B."/>
            <person name="Kono T."/>
            <person name="Mallez S."/>
            <person name="Zhang Y."/>
            <person name="Obille A."/>
            <person name="Becker A."/>
            <person name="Abrahante J.E."/>
            <person name="Garbe J."/>
            <person name="Badalamenti J.P."/>
            <person name="Herman A."/>
            <person name="Mangelson H."/>
            <person name="Liachko I."/>
            <person name="Sullivan S."/>
            <person name="Sone E.D."/>
            <person name="Koren S."/>
            <person name="Silverstein K.A.T."/>
            <person name="Beckman K.B."/>
            <person name="Gohl D.M."/>
        </authorList>
    </citation>
    <scope>NUCLEOTIDE SEQUENCE</scope>
    <source>
        <strain evidence="1">Duluth1</strain>
        <tissue evidence="1">Whole animal</tissue>
    </source>
</reference>
<protein>
    <submittedName>
        <fullName evidence="1">Uncharacterized protein</fullName>
    </submittedName>
</protein>